<feature type="region of interest" description="Disordered" evidence="1">
    <location>
        <begin position="148"/>
        <end position="179"/>
    </location>
</feature>
<gene>
    <name evidence="3" type="ORF">JSE7799_01232</name>
</gene>
<feature type="signal peptide" evidence="2">
    <location>
        <begin position="1"/>
        <end position="24"/>
    </location>
</feature>
<name>A0A0M7B6X1_9RHOB</name>
<dbReference type="RefSeq" id="WP_186201850.1">
    <property type="nucleotide sequence ID" value="NZ_CYPR01000070.1"/>
</dbReference>
<organism evidence="3 4">
    <name type="scientific">Jannaschia seosinensis</name>
    <dbReference type="NCBI Taxonomy" id="313367"/>
    <lineage>
        <taxon>Bacteria</taxon>
        <taxon>Pseudomonadati</taxon>
        <taxon>Pseudomonadota</taxon>
        <taxon>Alphaproteobacteria</taxon>
        <taxon>Rhodobacterales</taxon>
        <taxon>Roseobacteraceae</taxon>
        <taxon>Jannaschia</taxon>
    </lineage>
</organism>
<keyword evidence="4" id="KW-1185">Reference proteome</keyword>
<keyword evidence="2" id="KW-0732">Signal</keyword>
<evidence type="ECO:0000256" key="2">
    <source>
        <dbReference type="SAM" id="SignalP"/>
    </source>
</evidence>
<dbReference type="Proteomes" id="UP000049455">
    <property type="component" value="Unassembled WGS sequence"/>
</dbReference>
<evidence type="ECO:0000256" key="1">
    <source>
        <dbReference type="SAM" id="MobiDB-lite"/>
    </source>
</evidence>
<feature type="chain" id="PRO_5005809752" evidence="2">
    <location>
        <begin position="25"/>
        <end position="179"/>
    </location>
</feature>
<dbReference type="STRING" id="313367.JSE7799_01232"/>
<evidence type="ECO:0000313" key="3">
    <source>
        <dbReference type="EMBL" id="CUH36743.1"/>
    </source>
</evidence>
<protein>
    <submittedName>
        <fullName evidence="3">Uncharacterized protein</fullName>
    </submittedName>
</protein>
<dbReference type="EMBL" id="CYPR01000070">
    <property type="protein sequence ID" value="CUH36743.1"/>
    <property type="molecule type" value="Genomic_DNA"/>
</dbReference>
<dbReference type="AlphaFoldDB" id="A0A0M7B6X1"/>
<proteinExistence type="predicted"/>
<accession>A0A0M7B6X1</accession>
<reference evidence="3 4" key="1">
    <citation type="submission" date="2015-09" db="EMBL/GenBank/DDBJ databases">
        <authorList>
            <person name="Jackson K.R."/>
            <person name="Lunt B.L."/>
            <person name="Fisher J.N.B."/>
            <person name="Gardner A.V."/>
            <person name="Bailey M.E."/>
            <person name="Deus L.M."/>
            <person name="Earl A.S."/>
            <person name="Gibby P.D."/>
            <person name="Hartmann K.A."/>
            <person name="Liu J.E."/>
            <person name="Manci A.M."/>
            <person name="Nielsen D.A."/>
            <person name="Solomon M.B."/>
            <person name="Breakwell D.P."/>
            <person name="Burnett S.H."/>
            <person name="Grose J.H."/>
        </authorList>
    </citation>
    <scope>NUCLEOTIDE SEQUENCE [LARGE SCALE GENOMIC DNA]</scope>
    <source>
        <strain evidence="3 4">CECT 7799</strain>
    </source>
</reference>
<sequence>MNSDTLAMFRCALLAAALASPAHAVTHAFCWTGSADYRMEGFITYPDTATGIVTENDVTGFSITGYRDDRIVGRWSMAEREPDTSWTLRFDTETLSFPTGGYYEDGTYQEWNADGTATNCGEPGFGFNGGNRAQDVCVDGVFVEESGVSPDTPLGISPDPANPCGPLPMSSLTVPRHRA</sequence>
<evidence type="ECO:0000313" key="4">
    <source>
        <dbReference type="Proteomes" id="UP000049455"/>
    </source>
</evidence>